<dbReference type="GO" id="GO:0055085">
    <property type="term" value="P:transmembrane transport"/>
    <property type="evidence" value="ECO:0007669"/>
    <property type="project" value="TreeGrafter"/>
</dbReference>
<name>A1K6C4_AZOSB</name>
<dbReference type="GO" id="GO:0016020">
    <property type="term" value="C:membrane"/>
    <property type="evidence" value="ECO:0007669"/>
    <property type="project" value="UniProtKB-SubCell"/>
</dbReference>
<feature type="transmembrane region" description="Helical" evidence="7">
    <location>
        <begin position="36"/>
        <end position="54"/>
    </location>
</feature>
<feature type="transmembrane region" description="Helical" evidence="7">
    <location>
        <begin position="290"/>
        <end position="309"/>
    </location>
</feature>
<dbReference type="RefSeq" id="WP_011765495.1">
    <property type="nucleotide sequence ID" value="NC_008702.1"/>
</dbReference>
<keyword evidence="9" id="KW-1185">Reference proteome</keyword>
<dbReference type="KEGG" id="azo:azo1762"/>
<feature type="transmembrane region" description="Helical" evidence="7">
    <location>
        <begin position="89"/>
        <end position="110"/>
    </location>
</feature>
<evidence type="ECO:0000256" key="6">
    <source>
        <dbReference type="SAM" id="MobiDB-lite"/>
    </source>
</evidence>
<evidence type="ECO:0000313" key="8">
    <source>
        <dbReference type="EMBL" id="CAL94379.1"/>
    </source>
</evidence>
<evidence type="ECO:0000256" key="2">
    <source>
        <dbReference type="ARBA" id="ARBA00009773"/>
    </source>
</evidence>
<dbReference type="Pfam" id="PF01594">
    <property type="entry name" value="AI-2E_transport"/>
    <property type="match status" value="1"/>
</dbReference>
<evidence type="ECO:0000256" key="3">
    <source>
        <dbReference type="ARBA" id="ARBA00022692"/>
    </source>
</evidence>
<dbReference type="STRING" id="62928.azo1762"/>
<keyword evidence="5 7" id="KW-0472">Membrane</keyword>
<proteinExistence type="inferred from homology"/>
<dbReference type="InterPro" id="IPR002549">
    <property type="entry name" value="AI-2E-like"/>
</dbReference>
<feature type="transmembrane region" description="Helical" evidence="7">
    <location>
        <begin position="226"/>
        <end position="248"/>
    </location>
</feature>
<dbReference type="Proteomes" id="UP000002588">
    <property type="component" value="Chromosome"/>
</dbReference>
<protein>
    <submittedName>
        <fullName evidence="8">Conserved hypothetical membrane protein</fullName>
    </submittedName>
</protein>
<organism evidence="8 9">
    <name type="scientific">Azoarcus sp. (strain BH72)</name>
    <dbReference type="NCBI Taxonomy" id="418699"/>
    <lineage>
        <taxon>Bacteria</taxon>
        <taxon>Pseudomonadati</taxon>
        <taxon>Pseudomonadota</taxon>
        <taxon>Betaproteobacteria</taxon>
        <taxon>Rhodocyclales</taxon>
        <taxon>Zoogloeaceae</taxon>
        <taxon>Azoarcus</taxon>
    </lineage>
</organism>
<feature type="transmembrane region" description="Helical" evidence="7">
    <location>
        <begin position="168"/>
        <end position="191"/>
    </location>
</feature>
<dbReference type="EMBL" id="AM406670">
    <property type="protein sequence ID" value="CAL94379.1"/>
    <property type="molecule type" value="Genomic_DNA"/>
</dbReference>
<comment type="similarity">
    <text evidence="2">Belongs to the autoinducer-2 exporter (AI-2E) (TC 2.A.86) family.</text>
</comment>
<dbReference type="eggNOG" id="COG0628">
    <property type="taxonomic scope" value="Bacteria"/>
</dbReference>
<feature type="transmembrane region" description="Helical" evidence="7">
    <location>
        <begin position="254"/>
        <end position="283"/>
    </location>
</feature>
<evidence type="ECO:0000256" key="5">
    <source>
        <dbReference type="ARBA" id="ARBA00023136"/>
    </source>
</evidence>
<evidence type="ECO:0000256" key="4">
    <source>
        <dbReference type="ARBA" id="ARBA00022989"/>
    </source>
</evidence>
<feature type="transmembrane region" description="Helical" evidence="7">
    <location>
        <begin position="329"/>
        <end position="354"/>
    </location>
</feature>
<dbReference type="AlphaFoldDB" id="A1K6C4"/>
<feature type="compositionally biased region" description="Pro residues" evidence="6">
    <location>
        <begin position="1"/>
        <end position="10"/>
    </location>
</feature>
<evidence type="ECO:0000313" key="9">
    <source>
        <dbReference type="Proteomes" id="UP000002588"/>
    </source>
</evidence>
<accession>A1K6C4</accession>
<sequence length="376" mass="39757">MIPRRAPSPQPRRRRARAVAPPTPGSAADARRADRSMVLVAVVVLLGSIGLLLWAIADVVLLVFAGALFALFLRGLVEPVARGARVTDTTALILVLGALGGLVVLGGVFLGGETATQLDELGPRLHEAWTQMQRGMREYQIGRALLAERDLTALVPQNAEWVERIGGLFSTTLGAIAGFFIVMFIGLYGAVSPQTYRDGLLYLVPRDSRERAAEVMDEVVDTLRNWLLGTFIKMVVVGTAVTIGLWLLDIPLALALGLIAFALEFAPYVGPVLAALPAVLVALALGPQQALSVVLLYLGVQAAENYVLSPLVDLRSVKLPPALTIAAQVLLGALLGALGVMFATPLTATGVVLVRMLYVEPDEPAPEAAAAAEDAK</sequence>
<evidence type="ECO:0000256" key="1">
    <source>
        <dbReference type="ARBA" id="ARBA00004141"/>
    </source>
</evidence>
<dbReference type="PANTHER" id="PTHR21716:SF62">
    <property type="entry name" value="TRANSPORT PROTEIN YDBI-RELATED"/>
    <property type="match status" value="1"/>
</dbReference>
<gene>
    <name evidence="8" type="ordered locus">azo1762</name>
</gene>
<evidence type="ECO:0000256" key="7">
    <source>
        <dbReference type="SAM" id="Phobius"/>
    </source>
</evidence>
<keyword evidence="3 7" id="KW-0812">Transmembrane</keyword>
<feature type="region of interest" description="Disordered" evidence="6">
    <location>
        <begin position="1"/>
        <end position="29"/>
    </location>
</feature>
<comment type="subcellular location">
    <subcellularLocation>
        <location evidence="1">Membrane</location>
        <topology evidence="1">Multi-pass membrane protein</topology>
    </subcellularLocation>
</comment>
<dbReference type="PANTHER" id="PTHR21716">
    <property type="entry name" value="TRANSMEMBRANE PROTEIN"/>
    <property type="match status" value="1"/>
</dbReference>
<dbReference type="HOGENOM" id="CLU_031275_1_0_4"/>
<reference evidence="8 9" key="1">
    <citation type="journal article" date="2006" name="Nat. Biotechnol.">
        <title>Complete genome of the mutualistic, N2-fixing grass endophyte Azoarcus sp. strain BH72.</title>
        <authorList>
            <person name="Krause A."/>
            <person name="Ramakumar A."/>
            <person name="Bartels D."/>
            <person name="Battistoni F."/>
            <person name="Bekel T."/>
            <person name="Boch J."/>
            <person name="Boehm M."/>
            <person name="Friedrich F."/>
            <person name="Hurek T."/>
            <person name="Krause L."/>
            <person name="Linke B."/>
            <person name="McHardy A.C."/>
            <person name="Sarkar A."/>
            <person name="Schneiker S."/>
            <person name="Syed A.A."/>
            <person name="Thauer R."/>
            <person name="Vorhoelter F.-J."/>
            <person name="Weidner S."/>
            <person name="Puehler A."/>
            <person name="Reinhold-Hurek B."/>
            <person name="Kaiser O."/>
            <person name="Goesmann A."/>
        </authorList>
    </citation>
    <scope>NUCLEOTIDE SEQUENCE [LARGE SCALE GENOMIC DNA]</scope>
    <source>
        <strain evidence="8 9">BH72</strain>
    </source>
</reference>
<keyword evidence="4 7" id="KW-1133">Transmembrane helix</keyword>
<feature type="transmembrane region" description="Helical" evidence="7">
    <location>
        <begin position="60"/>
        <end position="77"/>
    </location>
</feature>